<dbReference type="AlphaFoldDB" id="V8CBJ2"/>
<reference evidence="3 4" key="1">
    <citation type="journal article" date="2014" name="Genome Announc.">
        <title>Draft genome sequences of six enterohepatic helicobacter species isolated from humans and one from rhesus macaques.</title>
        <authorList>
            <person name="Shen Z."/>
            <person name="Sheh A."/>
            <person name="Young S.K."/>
            <person name="Abouelliel A."/>
            <person name="Ward D.V."/>
            <person name="Earl A.M."/>
            <person name="Fox J.G."/>
        </authorList>
    </citation>
    <scope>NUCLEOTIDE SEQUENCE [LARGE SCALE GENOMIC DNA]</scope>
    <source>
        <strain evidence="3 4">MIT 99-5501</strain>
    </source>
</reference>
<sequence length="643" mass="71093">MTNKTAHTSQKSPTLPKALLAKRAKSATLTTSLTPLQIFERLCEIPHKSYHTQEMFDYLCGFCESLGLEVRTDRARNIYICKKPLKCEVSPKICLQAHYDMVGVGRAQLGEAITPYVDSCGFLRARESSLGADNGVGVASILWLFMQERYAPYIEAILTNDEEVGLCGANELELPIKSNFLLNLDSEFFGEIIIGCAGGFDVEFDFCALDFACADSGVGLAKEDLAIKNAVEKEAKKSKKLYEIKAFGFEGGHSGVDIHRNIRSSIVEFARLLEVICECCGEELCELYDLRSGEKPNSIPVGLEAIMGFSLQGEDLQRELQKVGLLVESGLERGSIHIYVAKNSNDTKNEEKNNGIKTGFLLKPYSNTRDYKQILEQKPYDKRLLSKVILALNHGVWERGENGEVLSSLNIAMIEPTQKPLQAQKSKDKSNSDLSSKTPCLSKADKACDSGDNSALHFILKARANTNALLKSTKSQIVLVLQGLLENHTQDLHKESSRNLHEDLRKDLQTASNNLRTTETLCTSKGSHISKNDSCANIAISNEYGAWEKELDTRAKSPILQMIIQAYKWRHCEVGSIHAGLECGILQERFAKMGLGQIAMASIGPTILSPHSLQERLDLGSFDEFVAVLVDLLDRICASKLES</sequence>
<evidence type="ECO:0000256" key="2">
    <source>
        <dbReference type="SAM" id="MobiDB-lite"/>
    </source>
</evidence>
<feature type="region of interest" description="Disordered" evidence="2">
    <location>
        <begin position="420"/>
        <end position="439"/>
    </location>
</feature>
<dbReference type="OrthoDB" id="9773892at2"/>
<keyword evidence="1" id="KW-0175">Coiled coil</keyword>
<dbReference type="PRINTS" id="PR00934">
    <property type="entry name" value="XHISDIPTASE"/>
</dbReference>
<dbReference type="GO" id="GO:0070573">
    <property type="term" value="F:metallodipeptidase activity"/>
    <property type="evidence" value="ECO:0007669"/>
    <property type="project" value="TreeGrafter"/>
</dbReference>
<organism evidence="3 4">
    <name type="scientific">Helicobacter macacae MIT 99-5501</name>
    <dbReference type="NCBI Taxonomy" id="1357400"/>
    <lineage>
        <taxon>Bacteria</taxon>
        <taxon>Pseudomonadati</taxon>
        <taxon>Campylobacterota</taxon>
        <taxon>Epsilonproteobacteria</taxon>
        <taxon>Campylobacterales</taxon>
        <taxon>Helicobacteraceae</taxon>
        <taxon>Helicobacter</taxon>
    </lineage>
</organism>
<dbReference type="Proteomes" id="UP000018731">
    <property type="component" value="Unassembled WGS sequence"/>
</dbReference>
<feature type="coiled-coil region" evidence="1">
    <location>
        <begin position="494"/>
        <end position="521"/>
    </location>
</feature>
<dbReference type="Gene3D" id="3.40.630.10">
    <property type="entry name" value="Zn peptidases"/>
    <property type="match status" value="2"/>
</dbReference>
<proteinExistence type="predicted"/>
<accession>V8CBJ2</accession>
<evidence type="ECO:0000313" key="3">
    <source>
        <dbReference type="EMBL" id="ETD24739.1"/>
    </source>
</evidence>
<dbReference type="PATRIC" id="fig|1357400.3.peg.98"/>
<dbReference type="InterPro" id="IPR001160">
    <property type="entry name" value="Peptidase_M20C"/>
</dbReference>
<gene>
    <name evidence="3" type="ORF">HMPREF2086_00072</name>
</gene>
<name>V8CBJ2_9HELI</name>
<dbReference type="RefSeq" id="WP_023926741.1">
    <property type="nucleotide sequence ID" value="NZ_KI669454.1"/>
</dbReference>
<evidence type="ECO:0000313" key="4">
    <source>
        <dbReference type="Proteomes" id="UP000018731"/>
    </source>
</evidence>
<dbReference type="SUPFAM" id="SSF53187">
    <property type="entry name" value="Zn-dependent exopeptidases"/>
    <property type="match status" value="1"/>
</dbReference>
<dbReference type="GO" id="GO:0006508">
    <property type="term" value="P:proteolysis"/>
    <property type="evidence" value="ECO:0007669"/>
    <property type="project" value="InterPro"/>
</dbReference>
<evidence type="ECO:0000256" key="1">
    <source>
        <dbReference type="SAM" id="Coils"/>
    </source>
</evidence>
<dbReference type="GO" id="GO:0005829">
    <property type="term" value="C:cytosol"/>
    <property type="evidence" value="ECO:0007669"/>
    <property type="project" value="TreeGrafter"/>
</dbReference>
<dbReference type="eggNOG" id="COG2195">
    <property type="taxonomic scope" value="Bacteria"/>
</dbReference>
<keyword evidence="4" id="KW-1185">Reference proteome</keyword>
<evidence type="ECO:0008006" key="5">
    <source>
        <dbReference type="Google" id="ProtNLM"/>
    </source>
</evidence>
<dbReference type="EMBL" id="AZJI01000001">
    <property type="protein sequence ID" value="ETD24739.1"/>
    <property type="molecule type" value="Genomic_DNA"/>
</dbReference>
<dbReference type="HOGENOM" id="CLU_028526_1_0_7"/>
<comment type="caution">
    <text evidence="3">The sequence shown here is derived from an EMBL/GenBank/DDBJ whole genome shotgun (WGS) entry which is preliminary data.</text>
</comment>
<dbReference type="PANTHER" id="PTHR43501:SF1">
    <property type="entry name" value="CYTOSOL NON-SPECIFIC DIPEPTIDASE"/>
    <property type="match status" value="1"/>
</dbReference>
<dbReference type="PANTHER" id="PTHR43501">
    <property type="entry name" value="CYTOSOL NON-SPECIFIC DIPEPTIDASE"/>
    <property type="match status" value="1"/>
</dbReference>
<dbReference type="STRING" id="1357400.HMPREF2086_00072"/>
<protein>
    <recommendedName>
        <fullName evidence="5">Peptidase M20 dimerisation domain-containing protein</fullName>
    </recommendedName>
</protein>